<evidence type="ECO:0000313" key="10">
    <source>
        <dbReference type="Proteomes" id="UP000023435"/>
    </source>
</evidence>
<dbReference type="Gene3D" id="3.40.630.10">
    <property type="entry name" value="Zn peptidases"/>
    <property type="match status" value="1"/>
</dbReference>
<dbReference type="GO" id="GO:0006508">
    <property type="term" value="P:proteolysis"/>
    <property type="evidence" value="ECO:0007669"/>
    <property type="project" value="UniProtKB-KW"/>
</dbReference>
<evidence type="ECO:0000259" key="8">
    <source>
        <dbReference type="PROSITE" id="PS51829"/>
    </source>
</evidence>
<dbReference type="Pfam" id="PF04389">
    <property type="entry name" value="Peptidase_M28"/>
    <property type="match status" value="1"/>
</dbReference>
<comment type="caution">
    <text evidence="9">The sequence shown here is derived from an EMBL/GenBank/DDBJ whole genome shotgun (WGS) entry which is preliminary data.</text>
</comment>
<dbReference type="InterPro" id="IPR007484">
    <property type="entry name" value="Peptidase_M28"/>
</dbReference>
<dbReference type="GO" id="GO:0046872">
    <property type="term" value="F:metal ion binding"/>
    <property type="evidence" value="ECO:0007669"/>
    <property type="project" value="UniProtKB-KW"/>
</dbReference>
<keyword evidence="6" id="KW-0862">Zinc</keyword>
<keyword evidence="1 9" id="KW-0031">Aminopeptidase</keyword>
<accession>A0A108UD57</accession>
<evidence type="ECO:0000256" key="4">
    <source>
        <dbReference type="ARBA" id="ARBA00022729"/>
    </source>
</evidence>
<evidence type="ECO:0000256" key="5">
    <source>
        <dbReference type="ARBA" id="ARBA00022801"/>
    </source>
</evidence>
<dbReference type="InterPro" id="IPR045175">
    <property type="entry name" value="M28_fam"/>
</dbReference>
<evidence type="ECO:0000256" key="1">
    <source>
        <dbReference type="ARBA" id="ARBA00022438"/>
    </source>
</evidence>
<dbReference type="EMBL" id="JAJA02000001">
    <property type="protein sequence ID" value="KWS06962.1"/>
    <property type="molecule type" value="Genomic_DNA"/>
</dbReference>
<evidence type="ECO:0000256" key="6">
    <source>
        <dbReference type="ARBA" id="ARBA00022833"/>
    </source>
</evidence>
<keyword evidence="2" id="KW-0645">Protease</keyword>
<evidence type="ECO:0000313" key="9">
    <source>
        <dbReference type="EMBL" id="KWS06962.1"/>
    </source>
</evidence>
<dbReference type="OrthoDB" id="9789219at2"/>
<dbReference type="Pfam" id="PF01483">
    <property type="entry name" value="P_proprotein"/>
    <property type="match status" value="1"/>
</dbReference>
<organism evidence="9 10">
    <name type="scientific">Lysobacter capsici AZ78</name>
    <dbReference type="NCBI Taxonomy" id="1444315"/>
    <lineage>
        <taxon>Bacteria</taxon>
        <taxon>Pseudomonadati</taxon>
        <taxon>Pseudomonadota</taxon>
        <taxon>Gammaproteobacteria</taxon>
        <taxon>Lysobacterales</taxon>
        <taxon>Lysobacteraceae</taxon>
        <taxon>Lysobacter</taxon>
    </lineage>
</organism>
<dbReference type="GO" id="GO:0004177">
    <property type="term" value="F:aminopeptidase activity"/>
    <property type="evidence" value="ECO:0007669"/>
    <property type="project" value="UniProtKB-KW"/>
</dbReference>
<evidence type="ECO:0000256" key="2">
    <source>
        <dbReference type="ARBA" id="ARBA00022670"/>
    </source>
</evidence>
<dbReference type="Gene3D" id="2.60.120.260">
    <property type="entry name" value="Galactose-binding domain-like"/>
    <property type="match status" value="1"/>
</dbReference>
<dbReference type="SUPFAM" id="SSF49785">
    <property type="entry name" value="Galactose-binding domain-like"/>
    <property type="match status" value="1"/>
</dbReference>
<keyword evidence="10" id="KW-1185">Reference proteome</keyword>
<dbReference type="PROSITE" id="PS51829">
    <property type="entry name" value="P_HOMO_B"/>
    <property type="match status" value="1"/>
</dbReference>
<keyword evidence="5 9" id="KW-0378">Hydrolase</keyword>
<keyword evidence="3" id="KW-0479">Metal-binding</keyword>
<dbReference type="InterPro" id="IPR002884">
    <property type="entry name" value="P_dom"/>
</dbReference>
<dbReference type="PANTHER" id="PTHR12147">
    <property type="entry name" value="METALLOPEPTIDASE M28 FAMILY MEMBER"/>
    <property type="match status" value="1"/>
</dbReference>
<reference evidence="9 10" key="1">
    <citation type="journal article" date="2014" name="Genome Announc.">
        <title>Draft Genome Sequence of Lysobacter capsici AZ78, a Bacterium Antagonistic to Plant-Pathogenic Oomycetes.</title>
        <authorList>
            <person name="Puopolo G."/>
            <person name="Sonego P."/>
            <person name="Engelen K."/>
            <person name="Pertot I."/>
        </authorList>
    </citation>
    <scope>NUCLEOTIDE SEQUENCE [LARGE SCALE GENOMIC DNA]</scope>
    <source>
        <strain evidence="9 10">AZ78</strain>
    </source>
</reference>
<evidence type="ECO:0000256" key="7">
    <source>
        <dbReference type="SAM" id="SignalP"/>
    </source>
</evidence>
<dbReference type="SUPFAM" id="SSF53187">
    <property type="entry name" value="Zn-dependent exopeptidases"/>
    <property type="match status" value="1"/>
</dbReference>
<dbReference type="PANTHER" id="PTHR12147:SF56">
    <property type="entry name" value="AMINOPEPTIDASE YDR415C-RELATED"/>
    <property type="match status" value="1"/>
</dbReference>
<keyword evidence="4 7" id="KW-0732">Signal</keyword>
<protein>
    <submittedName>
        <fullName evidence="9">Bacterial leucyl aminopeptidase</fullName>
        <ecNumber evidence="9">3.4.11.10</ecNumber>
    </submittedName>
</protein>
<evidence type="ECO:0000256" key="3">
    <source>
        <dbReference type="ARBA" id="ARBA00022723"/>
    </source>
</evidence>
<name>A0A108UD57_9GAMM</name>
<dbReference type="AlphaFoldDB" id="A0A108UD57"/>
<dbReference type="EC" id="3.4.11.10" evidence="9"/>
<dbReference type="InterPro" id="IPR008979">
    <property type="entry name" value="Galactose-bd-like_sf"/>
</dbReference>
<dbReference type="GO" id="GO:0008235">
    <property type="term" value="F:metalloexopeptidase activity"/>
    <property type="evidence" value="ECO:0007669"/>
    <property type="project" value="InterPro"/>
</dbReference>
<dbReference type="RefSeq" id="WP_152670104.1">
    <property type="nucleotide sequence ID" value="NZ_JAJA02000001.1"/>
</dbReference>
<feature type="domain" description="P/Homo B" evidence="8">
    <location>
        <begin position="438"/>
        <end position="558"/>
    </location>
</feature>
<proteinExistence type="predicted"/>
<gene>
    <name evidence="9" type="ORF">AZ78_4522</name>
</gene>
<dbReference type="Proteomes" id="UP000023435">
    <property type="component" value="Unassembled WGS sequence"/>
</dbReference>
<dbReference type="GO" id="GO:0004252">
    <property type="term" value="F:serine-type endopeptidase activity"/>
    <property type="evidence" value="ECO:0007669"/>
    <property type="project" value="InterPro"/>
</dbReference>
<feature type="chain" id="PRO_5007131924" evidence="7">
    <location>
        <begin position="36"/>
        <end position="558"/>
    </location>
</feature>
<sequence length="558" mass="58892">MNQQLATVPASSLRTMFVPTLLALALAAATAPAFAQDHAHDHVRPADATDDPFKPVYIVTSRATFDAGVKTLTNSSVGLSNPAGAKLVISELQTHQLVDIARHVHEKEQRCGGFVAFDSREEAETFVKNDRSVQAMNAQFATYTIDNQATVTPWLSQVAEANIRGTINHLSTSYPNRYYASTHGRTSATWIKDTWLGLANGRSDVTAELYTGCTNCSTQPSAILTIQGSELPNEVVVLGAHLDSISSSGSGDAMNAPGADDDASGIATLTEVLRVAMASGYKPKRTIKFMGYAAEEVGLRGSKAIATDFQTRGVNVVGVLQLDMTNYRVSGAPAVRLVSDYSNSSLQQFLRDLYSTYLGGTVGSYTCGYGCSDHASWTAAGFPAAIYFEGGTANGGYSPYIHTPNDTMANMSNSAANSVPFAKLGLAFLGELGKTAGTGPGPGPGVQTYTNGTDVAITDNATVESTINVSGRTGNAPTNASVSVNILHTYKQDIKVDLVAPDGSLYNIHNRTGGSADNVTGTFTFNLSSETLNGAWKLRVNDNAGGDVGRIDTWSITF</sequence>
<feature type="signal peptide" evidence="7">
    <location>
        <begin position="1"/>
        <end position="35"/>
    </location>
</feature>